<protein>
    <submittedName>
        <fullName evidence="8">Lysylphosphatidylglycerol synthetase</fullName>
    </submittedName>
</protein>
<keyword evidence="6 7" id="KW-0472">Membrane</keyword>
<evidence type="ECO:0000256" key="3">
    <source>
        <dbReference type="ARBA" id="ARBA00022475"/>
    </source>
</evidence>
<dbReference type="EMBL" id="QGMZ01000039">
    <property type="protein sequence ID" value="PWR70752.1"/>
    <property type="molecule type" value="Genomic_DNA"/>
</dbReference>
<dbReference type="Proteomes" id="UP000245934">
    <property type="component" value="Unassembled WGS sequence"/>
</dbReference>
<evidence type="ECO:0000256" key="7">
    <source>
        <dbReference type="SAM" id="Phobius"/>
    </source>
</evidence>
<organism evidence="8 9">
    <name type="scientific">Methanospirillum stamsii</name>
    <dbReference type="NCBI Taxonomy" id="1277351"/>
    <lineage>
        <taxon>Archaea</taxon>
        <taxon>Methanobacteriati</taxon>
        <taxon>Methanobacteriota</taxon>
        <taxon>Stenosarchaea group</taxon>
        <taxon>Methanomicrobia</taxon>
        <taxon>Methanomicrobiales</taxon>
        <taxon>Methanospirillaceae</taxon>
        <taxon>Methanospirillum</taxon>
    </lineage>
</organism>
<feature type="transmembrane region" description="Helical" evidence="7">
    <location>
        <begin position="285"/>
        <end position="304"/>
    </location>
</feature>
<feature type="transmembrane region" description="Helical" evidence="7">
    <location>
        <begin position="147"/>
        <end position="169"/>
    </location>
</feature>
<dbReference type="NCBIfam" id="TIGR00374">
    <property type="entry name" value="flippase-like domain"/>
    <property type="match status" value="1"/>
</dbReference>
<feature type="transmembrane region" description="Helical" evidence="7">
    <location>
        <begin position="39"/>
        <end position="55"/>
    </location>
</feature>
<dbReference type="PANTHER" id="PTHR39087:SF2">
    <property type="entry name" value="UPF0104 MEMBRANE PROTEIN MJ1595"/>
    <property type="match status" value="1"/>
</dbReference>
<feature type="transmembrane region" description="Helical" evidence="7">
    <location>
        <begin position="123"/>
        <end position="141"/>
    </location>
</feature>
<sequence>MYRKLVAIVFSVLLAAAILIVMVVRVWDDLSEALSYVQPLYLFPAVFFCLFAWFIRSCRYQAILSRMQVFISVAFGVACIFISQTVNLVVPARLGDLIRVVLLKHDYDATISQGLSSIVVERVFDIISVALLGLCAILFVLNAPSWVLMILVLPLCLGVLFFIILTLTGKIQSENKYLRYILNMLDEMRNASLTPRSAIILGLTSVGIWILDTIICYCVVMMFRQDIPFMVVLLAVVAGNLVKAVPLTPGGIGTYEFALAVIFELAGTAPAVSTLIAVIDHLVKNGITLAGGVISVFYLGDWVIPELSASIRKRLKEDS</sequence>
<dbReference type="GeneID" id="97608149"/>
<keyword evidence="4 7" id="KW-0812">Transmembrane</keyword>
<name>A0A2V2MRJ5_9EURY</name>
<evidence type="ECO:0000256" key="4">
    <source>
        <dbReference type="ARBA" id="ARBA00022692"/>
    </source>
</evidence>
<dbReference type="GO" id="GO:0005886">
    <property type="term" value="C:plasma membrane"/>
    <property type="evidence" value="ECO:0007669"/>
    <property type="project" value="UniProtKB-SubCell"/>
</dbReference>
<dbReference type="PANTHER" id="PTHR39087">
    <property type="entry name" value="UPF0104 MEMBRANE PROTEIN MJ1595"/>
    <property type="match status" value="1"/>
</dbReference>
<comment type="similarity">
    <text evidence="2">Belongs to the UPF0104 family.</text>
</comment>
<comment type="subcellular location">
    <subcellularLocation>
        <location evidence="1">Cell membrane</location>
        <topology evidence="1">Multi-pass membrane protein</topology>
    </subcellularLocation>
</comment>
<feature type="transmembrane region" description="Helical" evidence="7">
    <location>
        <begin position="6"/>
        <end position="27"/>
    </location>
</feature>
<dbReference type="Pfam" id="PF03706">
    <property type="entry name" value="LPG_synthase_TM"/>
    <property type="match status" value="1"/>
</dbReference>
<comment type="caution">
    <text evidence="8">The sequence shown here is derived from an EMBL/GenBank/DDBJ whole genome shotgun (WGS) entry which is preliminary data.</text>
</comment>
<dbReference type="RefSeq" id="WP_109941887.1">
    <property type="nucleotide sequence ID" value="NZ_CP176366.1"/>
</dbReference>
<dbReference type="OrthoDB" id="351177at2157"/>
<feature type="transmembrane region" description="Helical" evidence="7">
    <location>
        <begin position="257"/>
        <end position="279"/>
    </location>
</feature>
<evidence type="ECO:0000256" key="2">
    <source>
        <dbReference type="ARBA" id="ARBA00011061"/>
    </source>
</evidence>
<keyword evidence="3" id="KW-1003">Cell membrane</keyword>
<gene>
    <name evidence="8" type="ORF">DLD82_14730</name>
</gene>
<dbReference type="InterPro" id="IPR022791">
    <property type="entry name" value="L-PG_synthase/AglD"/>
</dbReference>
<accession>A0A2V2MRJ5</accession>
<feature type="transmembrane region" description="Helical" evidence="7">
    <location>
        <begin position="198"/>
        <end position="223"/>
    </location>
</feature>
<keyword evidence="5 7" id="KW-1133">Transmembrane helix</keyword>
<proteinExistence type="inferred from homology"/>
<feature type="transmembrane region" description="Helical" evidence="7">
    <location>
        <begin position="67"/>
        <end position="90"/>
    </location>
</feature>
<evidence type="ECO:0000256" key="5">
    <source>
        <dbReference type="ARBA" id="ARBA00022989"/>
    </source>
</evidence>
<feature type="transmembrane region" description="Helical" evidence="7">
    <location>
        <begin position="229"/>
        <end position="245"/>
    </location>
</feature>
<evidence type="ECO:0000256" key="1">
    <source>
        <dbReference type="ARBA" id="ARBA00004651"/>
    </source>
</evidence>
<dbReference type="AlphaFoldDB" id="A0A2V2MRJ5"/>
<evidence type="ECO:0000256" key="6">
    <source>
        <dbReference type="ARBA" id="ARBA00023136"/>
    </source>
</evidence>
<evidence type="ECO:0000313" key="9">
    <source>
        <dbReference type="Proteomes" id="UP000245934"/>
    </source>
</evidence>
<reference evidence="8 9" key="1">
    <citation type="submission" date="2018-05" db="EMBL/GenBank/DDBJ databases">
        <title>Draft genome of Methanospirillum stamsii Pt1.</title>
        <authorList>
            <person name="Dueholm M.S."/>
            <person name="Nielsen P.H."/>
            <person name="Bakmann L.F."/>
            <person name="Otzen D.E."/>
        </authorList>
    </citation>
    <scope>NUCLEOTIDE SEQUENCE [LARGE SCALE GENOMIC DNA]</scope>
    <source>
        <strain evidence="8 9">Pt1</strain>
    </source>
</reference>
<evidence type="ECO:0000313" key="8">
    <source>
        <dbReference type="EMBL" id="PWR70752.1"/>
    </source>
</evidence>
<keyword evidence="9" id="KW-1185">Reference proteome</keyword>